<dbReference type="RefSeq" id="WP_183699143.1">
    <property type="nucleotide sequence ID" value="NZ_JACHFE010000001.1"/>
</dbReference>
<feature type="signal peptide" evidence="6">
    <location>
        <begin position="1"/>
        <end position="32"/>
    </location>
</feature>
<evidence type="ECO:0000256" key="2">
    <source>
        <dbReference type="ARBA" id="ARBA00008814"/>
    </source>
</evidence>
<keyword evidence="5 6" id="KW-0732">Signal</keyword>
<dbReference type="InterPro" id="IPR051313">
    <property type="entry name" value="Bact_iron-sidero_bind"/>
</dbReference>
<organism evidence="8 9">
    <name type="scientific">Marinobacter oulmenensis</name>
    <dbReference type="NCBI Taxonomy" id="643747"/>
    <lineage>
        <taxon>Bacteria</taxon>
        <taxon>Pseudomonadati</taxon>
        <taxon>Pseudomonadota</taxon>
        <taxon>Gammaproteobacteria</taxon>
        <taxon>Pseudomonadales</taxon>
        <taxon>Marinobacteraceae</taxon>
        <taxon>Marinobacter</taxon>
    </lineage>
</organism>
<proteinExistence type="inferred from homology"/>
<comment type="subcellular location">
    <subcellularLocation>
        <location evidence="1">Cell envelope</location>
    </subcellularLocation>
</comment>
<evidence type="ECO:0000256" key="4">
    <source>
        <dbReference type="ARBA" id="ARBA00022496"/>
    </source>
</evidence>
<evidence type="ECO:0000256" key="3">
    <source>
        <dbReference type="ARBA" id="ARBA00022448"/>
    </source>
</evidence>
<dbReference type="PROSITE" id="PS50983">
    <property type="entry name" value="FE_B12_PBP"/>
    <property type="match status" value="1"/>
</dbReference>
<evidence type="ECO:0000256" key="6">
    <source>
        <dbReference type="SAM" id="SignalP"/>
    </source>
</evidence>
<keyword evidence="4" id="KW-0408">Iron</keyword>
<accession>A0A840U6R9</accession>
<dbReference type="InterPro" id="IPR002491">
    <property type="entry name" value="ABC_transptr_periplasmic_BD"/>
</dbReference>
<evidence type="ECO:0000313" key="9">
    <source>
        <dbReference type="Proteomes" id="UP000591735"/>
    </source>
</evidence>
<dbReference type="AlphaFoldDB" id="A0A840U6R9"/>
<comment type="similarity">
    <text evidence="2">Belongs to the bacterial solute-binding protein 8 family.</text>
</comment>
<protein>
    <submittedName>
        <fullName evidence="8">Iron complex transport system substrate-binding protein</fullName>
    </submittedName>
</protein>
<comment type="caution">
    <text evidence="8">The sequence shown here is derived from an EMBL/GenBank/DDBJ whole genome shotgun (WGS) entry which is preliminary data.</text>
</comment>
<keyword evidence="3" id="KW-0813">Transport</keyword>
<evidence type="ECO:0000259" key="7">
    <source>
        <dbReference type="PROSITE" id="PS50983"/>
    </source>
</evidence>
<name>A0A840U6R9_9GAMM</name>
<feature type="domain" description="Fe/B12 periplasmic-binding" evidence="7">
    <location>
        <begin position="51"/>
        <end position="313"/>
    </location>
</feature>
<reference evidence="8 9" key="1">
    <citation type="submission" date="2020-08" db="EMBL/GenBank/DDBJ databases">
        <title>Genomic Encyclopedia of Type Strains, Phase IV (KMG-IV): sequencing the most valuable type-strain genomes for metagenomic binning, comparative biology and taxonomic classification.</title>
        <authorList>
            <person name="Goeker M."/>
        </authorList>
    </citation>
    <scope>NUCLEOTIDE SEQUENCE [LARGE SCALE GENOMIC DNA]</scope>
    <source>
        <strain evidence="8 9">DSM 22359</strain>
    </source>
</reference>
<feature type="chain" id="PRO_5032786043" evidence="6">
    <location>
        <begin position="33"/>
        <end position="322"/>
    </location>
</feature>
<dbReference type="GO" id="GO:1901678">
    <property type="term" value="P:iron coordination entity transport"/>
    <property type="evidence" value="ECO:0007669"/>
    <property type="project" value="UniProtKB-ARBA"/>
</dbReference>
<dbReference type="SUPFAM" id="SSF53807">
    <property type="entry name" value="Helical backbone' metal receptor"/>
    <property type="match status" value="1"/>
</dbReference>
<keyword evidence="9" id="KW-1185">Reference proteome</keyword>
<dbReference type="Proteomes" id="UP000591735">
    <property type="component" value="Unassembled WGS sequence"/>
</dbReference>
<dbReference type="Gene3D" id="3.40.50.1980">
    <property type="entry name" value="Nitrogenase molybdenum iron protein domain"/>
    <property type="match status" value="2"/>
</dbReference>
<sequence>MAHPSLTDLSPARFLAALPLLLLCLFPPAALASTAVSHALGTTEVPASPERVMSLFQGATDSAVALGIKPVGIVESWIEKPVYRYLRSSLQEVPLLGLETQPDLERIAWLHPDLILGAQNRHQDIYPLLQRIAPTVIAEDVYDFKAVLRTVALATGKTEKGQCLLNHWRNRVTDFRERIARKLGGRWPQTVAILSFRANHARIYYGGFARTILDELGFQSPEAHRQDTWGIKLTSQESIPTMDAQAIFYFMQDEPAVKRTFDDWTAHPLWQNLEAARNGQVYRVDVVAWNMGAGILAANHMLDDLYRHYGLSNTLPEVQDAC</sequence>
<evidence type="ECO:0000256" key="1">
    <source>
        <dbReference type="ARBA" id="ARBA00004196"/>
    </source>
</evidence>
<dbReference type="EMBL" id="JACHFE010000001">
    <property type="protein sequence ID" value="MBB5319883.1"/>
    <property type="molecule type" value="Genomic_DNA"/>
</dbReference>
<dbReference type="PANTHER" id="PTHR30532:SF21">
    <property type="entry name" value="SIDEROPHORE-BINDING LIPOPROTEIN YFIY-RELATED"/>
    <property type="match status" value="1"/>
</dbReference>
<evidence type="ECO:0000256" key="5">
    <source>
        <dbReference type="ARBA" id="ARBA00022729"/>
    </source>
</evidence>
<dbReference type="CDD" id="cd01146">
    <property type="entry name" value="FhuD"/>
    <property type="match status" value="1"/>
</dbReference>
<dbReference type="GO" id="GO:0030288">
    <property type="term" value="C:outer membrane-bounded periplasmic space"/>
    <property type="evidence" value="ECO:0007669"/>
    <property type="project" value="TreeGrafter"/>
</dbReference>
<keyword evidence="4" id="KW-0406">Ion transport</keyword>
<dbReference type="PANTHER" id="PTHR30532">
    <property type="entry name" value="IRON III DICITRATE-BINDING PERIPLASMIC PROTEIN"/>
    <property type="match status" value="1"/>
</dbReference>
<keyword evidence="4" id="KW-0410">Iron transport</keyword>
<dbReference type="Pfam" id="PF01497">
    <property type="entry name" value="Peripla_BP_2"/>
    <property type="match status" value="1"/>
</dbReference>
<evidence type="ECO:0000313" key="8">
    <source>
        <dbReference type="EMBL" id="MBB5319883.1"/>
    </source>
</evidence>
<gene>
    <name evidence="8" type="ORF">HNR38_000351</name>
</gene>